<evidence type="ECO:0000259" key="3">
    <source>
        <dbReference type="Pfam" id="PF22777"/>
    </source>
</evidence>
<feature type="transmembrane region" description="Helical" evidence="1">
    <location>
        <begin position="46"/>
        <end position="66"/>
    </location>
</feature>
<protein>
    <recommendedName>
        <fullName evidence="6">Vitamin K-dependent gamma-carboxylase</fullName>
    </recommendedName>
</protein>
<keyword evidence="5" id="KW-1185">Reference proteome</keyword>
<evidence type="ECO:0000259" key="2">
    <source>
        <dbReference type="Pfam" id="PF05090"/>
    </source>
</evidence>
<dbReference type="InterPro" id="IPR053935">
    <property type="entry name" value="VKGC_lumenal_dom"/>
</dbReference>
<feature type="domain" description="HTTM" evidence="2">
    <location>
        <begin position="1"/>
        <end position="109"/>
    </location>
</feature>
<evidence type="ECO:0008006" key="6">
    <source>
        <dbReference type="Google" id="ProtNLM"/>
    </source>
</evidence>
<dbReference type="GO" id="GO:0019842">
    <property type="term" value="F:vitamin binding"/>
    <property type="evidence" value="ECO:0007669"/>
    <property type="project" value="TreeGrafter"/>
</dbReference>
<dbReference type="GO" id="GO:0008488">
    <property type="term" value="F:gamma-glutamyl carboxylase activity"/>
    <property type="evidence" value="ECO:0007669"/>
    <property type="project" value="InterPro"/>
</dbReference>
<dbReference type="PANTHER" id="PTHR12639">
    <property type="entry name" value="VITAMIN K-DEPENDENT GAMMA-CARBOXYLASE"/>
    <property type="match status" value="1"/>
</dbReference>
<dbReference type="PANTHER" id="PTHR12639:SF6">
    <property type="entry name" value="VITAMIN K-DEPENDENT GAMMA-CARBOXYLASE"/>
    <property type="match status" value="1"/>
</dbReference>
<dbReference type="InterPro" id="IPR053934">
    <property type="entry name" value="HTTM_dom"/>
</dbReference>
<gene>
    <name evidence="4" type="ORF">CUNI_LOCUS19775</name>
</gene>
<evidence type="ECO:0000313" key="4">
    <source>
        <dbReference type="EMBL" id="CAG5134217.1"/>
    </source>
</evidence>
<keyword evidence="1" id="KW-0812">Transmembrane</keyword>
<dbReference type="InterPro" id="IPR007782">
    <property type="entry name" value="VKG_COase"/>
</dbReference>
<evidence type="ECO:0000256" key="1">
    <source>
        <dbReference type="SAM" id="Phobius"/>
    </source>
</evidence>
<sequence>MFIVYFIAGLKKLDMDWVSGYSMQSLSKHWVFSPLRMLLTESQIDLYIVHLGGLLIDLSMGFLLFFDKTRVFGLVVSASFHLMNSQLFSIGMFPYAMLVMQLILCSTSWPRKYFQMIPPSLRLFTPEEMEFKSSDSCVYPKVCVKSEAYTSRYQMAYSKIAPPTSPRLKHKLASLFTILFVAWQFFLPYSHGITKGYNNWTNGLYGYSWDMMVHSWSVQHIRITYYDKDTGRSGYLNPNVWTGGNQRWSSHGDMVKQYAQCIADNLHKYNISNVALYFDVWRSLNSRFQQRMIDPRVDMVTAGWNPLLQPSWLMPLMVDLSDWRTKLEEIKKSLDADTPVDVVFVADFPGMYLENYVQPDYGNTSITVLAGEVILELVDLKKNITLGPDKSVQIAADTFHNVHTVSETPSCYLYMFVNTTEARFLQKYSQFEEDYNKTQSLNETLHKHQRDPNVAQYQQMLESKMAEEETDILQTVWQRFTSFLKKKYNLLRRSIRLSAGAIYCLLTNNSFPEFLNATYQWEATMAVKK</sequence>
<dbReference type="EMBL" id="CAJHNH020006913">
    <property type="protein sequence ID" value="CAG5134217.1"/>
    <property type="molecule type" value="Genomic_DNA"/>
</dbReference>
<dbReference type="AlphaFoldDB" id="A0A8S3ZX09"/>
<dbReference type="Pfam" id="PF22777">
    <property type="entry name" value="VKGC_lumenal_dom"/>
    <property type="match status" value="1"/>
</dbReference>
<dbReference type="Proteomes" id="UP000678393">
    <property type="component" value="Unassembled WGS sequence"/>
</dbReference>
<feature type="domain" description="Vitamin K-dependent gamma-carboxylase lumenal" evidence="3">
    <location>
        <begin position="170"/>
        <end position="316"/>
    </location>
</feature>
<organism evidence="4 5">
    <name type="scientific">Candidula unifasciata</name>
    <dbReference type="NCBI Taxonomy" id="100452"/>
    <lineage>
        <taxon>Eukaryota</taxon>
        <taxon>Metazoa</taxon>
        <taxon>Spiralia</taxon>
        <taxon>Lophotrochozoa</taxon>
        <taxon>Mollusca</taxon>
        <taxon>Gastropoda</taxon>
        <taxon>Heterobranchia</taxon>
        <taxon>Euthyneura</taxon>
        <taxon>Panpulmonata</taxon>
        <taxon>Eupulmonata</taxon>
        <taxon>Stylommatophora</taxon>
        <taxon>Helicina</taxon>
        <taxon>Helicoidea</taxon>
        <taxon>Geomitridae</taxon>
        <taxon>Candidula</taxon>
    </lineage>
</organism>
<proteinExistence type="predicted"/>
<name>A0A8S3ZX09_9EUPU</name>
<keyword evidence="1" id="KW-0472">Membrane</keyword>
<accession>A0A8S3ZX09</accession>
<comment type="caution">
    <text evidence="4">The sequence shown here is derived from an EMBL/GenBank/DDBJ whole genome shotgun (WGS) entry which is preliminary data.</text>
</comment>
<evidence type="ECO:0000313" key="5">
    <source>
        <dbReference type="Proteomes" id="UP000678393"/>
    </source>
</evidence>
<dbReference type="Pfam" id="PF05090">
    <property type="entry name" value="HTTM"/>
    <property type="match status" value="1"/>
</dbReference>
<reference evidence="4" key="1">
    <citation type="submission" date="2021-04" db="EMBL/GenBank/DDBJ databases">
        <authorList>
            <consortium name="Molecular Ecology Group"/>
        </authorList>
    </citation>
    <scope>NUCLEOTIDE SEQUENCE</scope>
</reference>
<keyword evidence="1" id="KW-1133">Transmembrane helix</keyword>
<feature type="transmembrane region" description="Helical" evidence="1">
    <location>
        <begin position="86"/>
        <end position="106"/>
    </location>
</feature>
<dbReference type="OrthoDB" id="206689at2759"/>